<evidence type="ECO:0000259" key="2">
    <source>
        <dbReference type="Pfam" id="PF00188"/>
    </source>
</evidence>
<proteinExistence type="predicted"/>
<dbReference type="SUPFAM" id="SSF55797">
    <property type="entry name" value="PR-1-like"/>
    <property type="match status" value="1"/>
</dbReference>
<feature type="chain" id="PRO_5009520409" description="SCP domain-containing protein" evidence="1">
    <location>
        <begin position="29"/>
        <end position="159"/>
    </location>
</feature>
<comment type="caution">
    <text evidence="3">The sequence shown here is derived from an EMBL/GenBank/DDBJ whole genome shotgun (WGS) entry which is preliminary data.</text>
</comment>
<dbReference type="AlphaFoldDB" id="A0A1F5PL50"/>
<feature type="domain" description="SCP" evidence="2">
    <location>
        <begin position="33"/>
        <end position="148"/>
    </location>
</feature>
<feature type="signal peptide" evidence="1">
    <location>
        <begin position="1"/>
        <end position="28"/>
    </location>
</feature>
<dbReference type="Pfam" id="PF00188">
    <property type="entry name" value="CAP"/>
    <property type="match status" value="1"/>
</dbReference>
<organism evidence="3 4">
    <name type="scientific">Candidatus Doudnabacteria bacterium RIFCSPHIGHO2_12_FULL_48_16</name>
    <dbReference type="NCBI Taxonomy" id="1817838"/>
    <lineage>
        <taxon>Bacteria</taxon>
        <taxon>Candidatus Doudnaibacteriota</taxon>
    </lineage>
</organism>
<dbReference type="CDD" id="cd05379">
    <property type="entry name" value="CAP_bacterial"/>
    <property type="match status" value="1"/>
</dbReference>
<dbReference type="PANTHER" id="PTHR31157:SF1">
    <property type="entry name" value="SCP DOMAIN-CONTAINING PROTEIN"/>
    <property type="match status" value="1"/>
</dbReference>
<dbReference type="PANTHER" id="PTHR31157">
    <property type="entry name" value="SCP DOMAIN-CONTAINING PROTEIN"/>
    <property type="match status" value="1"/>
</dbReference>
<evidence type="ECO:0000313" key="3">
    <source>
        <dbReference type="EMBL" id="OGE90663.1"/>
    </source>
</evidence>
<protein>
    <recommendedName>
        <fullName evidence="2">SCP domain-containing protein</fullName>
    </recommendedName>
</protein>
<evidence type="ECO:0000313" key="4">
    <source>
        <dbReference type="Proteomes" id="UP000177682"/>
    </source>
</evidence>
<gene>
    <name evidence="3" type="ORF">A3E29_00835</name>
</gene>
<evidence type="ECO:0000256" key="1">
    <source>
        <dbReference type="SAM" id="SignalP"/>
    </source>
</evidence>
<dbReference type="Proteomes" id="UP000177682">
    <property type="component" value="Unassembled WGS sequence"/>
</dbReference>
<accession>A0A1F5PL50</accession>
<dbReference type="EMBL" id="MFEY01000004">
    <property type="protein sequence ID" value="OGE90663.1"/>
    <property type="molecule type" value="Genomic_DNA"/>
</dbReference>
<reference evidence="3 4" key="1">
    <citation type="journal article" date="2016" name="Nat. Commun.">
        <title>Thousands of microbial genomes shed light on interconnected biogeochemical processes in an aquifer system.</title>
        <authorList>
            <person name="Anantharaman K."/>
            <person name="Brown C.T."/>
            <person name="Hug L.A."/>
            <person name="Sharon I."/>
            <person name="Castelle C.J."/>
            <person name="Probst A.J."/>
            <person name="Thomas B.C."/>
            <person name="Singh A."/>
            <person name="Wilkins M.J."/>
            <person name="Karaoz U."/>
            <person name="Brodie E.L."/>
            <person name="Williams K.H."/>
            <person name="Hubbard S.S."/>
            <person name="Banfield J.F."/>
        </authorList>
    </citation>
    <scope>NUCLEOTIDE SEQUENCE [LARGE SCALE GENOMIC DNA]</scope>
</reference>
<dbReference type="Gene3D" id="3.40.33.10">
    <property type="entry name" value="CAP"/>
    <property type="match status" value="1"/>
</dbReference>
<dbReference type="InterPro" id="IPR014044">
    <property type="entry name" value="CAP_dom"/>
</dbReference>
<dbReference type="InterPro" id="IPR035940">
    <property type="entry name" value="CAP_sf"/>
</dbReference>
<keyword evidence="1" id="KW-0732">Signal</keyword>
<sequence>MAFKLRLGLLILGLFALSGSSLSPQTLAIGDILNTLNHDRQSRGLAALEINPTLNLAALAKAQDMAANKYFAHTSPQGIEPWHWFKALGYDYAYAGENLALGFTDPLELESSLMASSSHRANILSPFYSEVGLATVNSNGTTVVVQLFGSREERVSLRQ</sequence>
<name>A0A1F5PL50_9BACT</name>